<dbReference type="Pfam" id="PF00107">
    <property type="entry name" value="ADH_zinc_N"/>
    <property type="match status" value="1"/>
</dbReference>
<evidence type="ECO:0000256" key="5">
    <source>
        <dbReference type="ARBA" id="ARBA00023002"/>
    </source>
</evidence>
<dbReference type="SMART" id="SM00829">
    <property type="entry name" value="PKS_ER"/>
    <property type="match status" value="1"/>
</dbReference>
<dbReference type="Gene3D" id="3.90.180.10">
    <property type="entry name" value="Medium-chain alcohol dehydrogenases, catalytic domain"/>
    <property type="match status" value="1"/>
</dbReference>
<keyword evidence="6" id="KW-0520">NAD</keyword>
<comment type="caution">
    <text evidence="9">The sequence shown here is derived from an EMBL/GenBank/DDBJ whole genome shotgun (WGS) entry which is preliminary data.</text>
</comment>
<dbReference type="CDD" id="cd08297">
    <property type="entry name" value="CAD3"/>
    <property type="match status" value="1"/>
</dbReference>
<dbReference type="InterPro" id="IPR013149">
    <property type="entry name" value="ADH-like_C"/>
</dbReference>
<proteinExistence type="inferred from homology"/>
<evidence type="ECO:0000313" key="9">
    <source>
        <dbReference type="EMBL" id="KAK1761813.1"/>
    </source>
</evidence>
<evidence type="ECO:0000259" key="8">
    <source>
        <dbReference type="SMART" id="SM00829"/>
    </source>
</evidence>
<dbReference type="InterPro" id="IPR036291">
    <property type="entry name" value="NAD(P)-bd_dom_sf"/>
</dbReference>
<comment type="cofactor">
    <cofactor evidence="1 7">
        <name>Zn(2+)</name>
        <dbReference type="ChEBI" id="CHEBI:29105"/>
    </cofactor>
</comment>
<dbReference type="InterPro" id="IPR011032">
    <property type="entry name" value="GroES-like_sf"/>
</dbReference>
<evidence type="ECO:0000256" key="6">
    <source>
        <dbReference type="ARBA" id="ARBA00023027"/>
    </source>
</evidence>
<dbReference type="InterPro" id="IPR020843">
    <property type="entry name" value="ER"/>
</dbReference>
<protein>
    <submittedName>
        <fullName evidence="9">Alcohol dehydrogenase GroES-like domain-containing protein</fullName>
    </submittedName>
</protein>
<gene>
    <name evidence="9" type="ORF">QBC33DRAFT_564407</name>
</gene>
<dbReference type="SUPFAM" id="SSF51735">
    <property type="entry name" value="NAD(P)-binding Rossmann-fold domains"/>
    <property type="match status" value="1"/>
</dbReference>
<dbReference type="GO" id="GO:0008270">
    <property type="term" value="F:zinc ion binding"/>
    <property type="evidence" value="ECO:0007669"/>
    <property type="project" value="InterPro"/>
</dbReference>
<dbReference type="PROSITE" id="PS00059">
    <property type="entry name" value="ADH_ZINC"/>
    <property type="match status" value="1"/>
</dbReference>
<dbReference type="InterPro" id="IPR002328">
    <property type="entry name" value="ADH_Zn_CS"/>
</dbReference>
<dbReference type="SUPFAM" id="SSF50129">
    <property type="entry name" value="GroES-like"/>
    <property type="match status" value="1"/>
</dbReference>
<reference evidence="9" key="1">
    <citation type="submission" date="2023-06" db="EMBL/GenBank/DDBJ databases">
        <title>Genome-scale phylogeny and comparative genomics of the fungal order Sordariales.</title>
        <authorList>
            <consortium name="Lawrence Berkeley National Laboratory"/>
            <person name="Hensen N."/>
            <person name="Bonometti L."/>
            <person name="Westerberg I."/>
            <person name="Brannstrom I.O."/>
            <person name="Guillou S."/>
            <person name="Cros-Aarteil S."/>
            <person name="Calhoun S."/>
            <person name="Haridas S."/>
            <person name="Kuo A."/>
            <person name="Mondo S."/>
            <person name="Pangilinan J."/>
            <person name="Riley R."/>
            <person name="Labutti K."/>
            <person name="Andreopoulos B."/>
            <person name="Lipzen A."/>
            <person name="Chen C."/>
            <person name="Yanf M."/>
            <person name="Daum C."/>
            <person name="Ng V."/>
            <person name="Clum A."/>
            <person name="Steindorff A."/>
            <person name="Ohm R."/>
            <person name="Martin F."/>
            <person name="Silar P."/>
            <person name="Natvig D."/>
            <person name="Lalanne C."/>
            <person name="Gautier V."/>
            <person name="Ament-Velasquez S.L."/>
            <person name="Kruys A."/>
            <person name="Hutchinson M.I."/>
            <person name="Powell A.J."/>
            <person name="Barry K."/>
            <person name="Miller A.N."/>
            <person name="Grigoriev I.V."/>
            <person name="Debuchy R."/>
            <person name="Gladieux P."/>
            <person name="Thoren M.H."/>
            <person name="Johannesson H."/>
        </authorList>
    </citation>
    <scope>NUCLEOTIDE SEQUENCE</scope>
    <source>
        <strain evidence="9">8032-3</strain>
    </source>
</reference>
<evidence type="ECO:0000256" key="2">
    <source>
        <dbReference type="ARBA" id="ARBA00008072"/>
    </source>
</evidence>
<dbReference type="AlphaFoldDB" id="A0AAJ0BNZ8"/>
<evidence type="ECO:0000313" key="10">
    <source>
        <dbReference type="Proteomes" id="UP001244011"/>
    </source>
</evidence>
<dbReference type="GeneID" id="85313563"/>
<evidence type="ECO:0000256" key="4">
    <source>
        <dbReference type="ARBA" id="ARBA00022833"/>
    </source>
</evidence>
<dbReference type="Proteomes" id="UP001244011">
    <property type="component" value="Unassembled WGS sequence"/>
</dbReference>
<dbReference type="Gene3D" id="3.40.50.720">
    <property type="entry name" value="NAD(P)-binding Rossmann-like Domain"/>
    <property type="match status" value="1"/>
</dbReference>
<feature type="domain" description="Enoyl reductase (ER)" evidence="8">
    <location>
        <begin position="19"/>
        <end position="350"/>
    </location>
</feature>
<keyword evidence="10" id="KW-1185">Reference proteome</keyword>
<dbReference type="RefSeq" id="XP_060278026.1">
    <property type="nucleotide sequence ID" value="XM_060430376.1"/>
</dbReference>
<dbReference type="GO" id="GO:0005737">
    <property type="term" value="C:cytoplasm"/>
    <property type="evidence" value="ECO:0007669"/>
    <property type="project" value="TreeGrafter"/>
</dbReference>
<evidence type="ECO:0000256" key="1">
    <source>
        <dbReference type="ARBA" id="ARBA00001947"/>
    </source>
</evidence>
<organism evidence="9 10">
    <name type="scientific">Phialemonium atrogriseum</name>
    <dbReference type="NCBI Taxonomy" id="1093897"/>
    <lineage>
        <taxon>Eukaryota</taxon>
        <taxon>Fungi</taxon>
        <taxon>Dikarya</taxon>
        <taxon>Ascomycota</taxon>
        <taxon>Pezizomycotina</taxon>
        <taxon>Sordariomycetes</taxon>
        <taxon>Sordariomycetidae</taxon>
        <taxon>Cephalothecales</taxon>
        <taxon>Cephalothecaceae</taxon>
        <taxon>Phialemonium</taxon>
    </lineage>
</organism>
<name>A0AAJ0BNZ8_9PEZI</name>
<keyword evidence="4 7" id="KW-0862">Zinc</keyword>
<dbReference type="Pfam" id="PF08240">
    <property type="entry name" value="ADH_N"/>
    <property type="match status" value="1"/>
</dbReference>
<keyword evidence="5" id="KW-0560">Oxidoreductase</keyword>
<sequence length="354" mass="37020">MTGKTKSNTMLAAVLTNPGENFSLQIVEKPKPSPADDEILVRLNVTGLCHSDLHLMLADWSDFRTTSQTVGHEGAGVVEEVGAKVTGWKVGDRAGVKPISHVCHACTACMDGKEMFCPAARFTGINMDGTYQQYIAVPAAYASRIPDGVDDFDAAPIMCSGTTAYHSLRASGLVVGQWAVFPGAGGGVGHMALQMARAMGLRCVAIDGGEDKRGLCLGLGAEEYVDFTKDDVVARVKDITGGGAHGVIVTASHPSSYTQAMELVRVGGIVMCLSMPTSGKVIAGADPTTMCGMGLTVKGTMVGTLGDCAGALDLAARGLLRPRVTKFKMSEIPQAVDMLRRGEIAGRAVVDLWA</sequence>
<dbReference type="GO" id="GO:0004022">
    <property type="term" value="F:alcohol dehydrogenase (NAD+) activity"/>
    <property type="evidence" value="ECO:0007669"/>
    <property type="project" value="TreeGrafter"/>
</dbReference>
<dbReference type="PANTHER" id="PTHR42940">
    <property type="entry name" value="ALCOHOL DEHYDROGENASE 1-RELATED"/>
    <property type="match status" value="1"/>
</dbReference>
<accession>A0AAJ0BNZ8</accession>
<evidence type="ECO:0000256" key="7">
    <source>
        <dbReference type="RuleBase" id="RU361277"/>
    </source>
</evidence>
<dbReference type="EMBL" id="MU839050">
    <property type="protein sequence ID" value="KAK1761813.1"/>
    <property type="molecule type" value="Genomic_DNA"/>
</dbReference>
<dbReference type="FunFam" id="3.40.50.720:FF:000039">
    <property type="entry name" value="Alcohol dehydrogenase AdhP"/>
    <property type="match status" value="1"/>
</dbReference>
<keyword evidence="3 7" id="KW-0479">Metal-binding</keyword>
<dbReference type="InterPro" id="IPR013154">
    <property type="entry name" value="ADH-like_N"/>
</dbReference>
<dbReference type="PANTHER" id="PTHR42940:SF1">
    <property type="entry name" value="ENOYL REDUCTASE (ER) DOMAIN-CONTAINING PROTEIN"/>
    <property type="match status" value="1"/>
</dbReference>
<comment type="similarity">
    <text evidence="2 7">Belongs to the zinc-containing alcohol dehydrogenase family.</text>
</comment>
<evidence type="ECO:0000256" key="3">
    <source>
        <dbReference type="ARBA" id="ARBA00022723"/>
    </source>
</evidence>